<dbReference type="EMBL" id="FNXT01001206">
    <property type="protein sequence ID" value="SZX74144.1"/>
    <property type="molecule type" value="Genomic_DNA"/>
</dbReference>
<feature type="signal peptide" evidence="9">
    <location>
        <begin position="1"/>
        <end position="19"/>
    </location>
</feature>
<evidence type="ECO:0000256" key="9">
    <source>
        <dbReference type="SAM" id="SignalP"/>
    </source>
</evidence>
<dbReference type="STRING" id="3088.A0A383WAV9"/>
<keyword evidence="5 7" id="KW-0326">Glycosidase</keyword>
<dbReference type="Proteomes" id="UP000256970">
    <property type="component" value="Unassembled WGS sequence"/>
</dbReference>
<dbReference type="PANTHER" id="PTHR35923">
    <property type="entry name" value="MAJOR EXTRACELLULAR ENDOGLUCANASE"/>
    <property type="match status" value="1"/>
</dbReference>
<evidence type="ECO:0000256" key="1">
    <source>
        <dbReference type="ARBA" id="ARBA00005641"/>
    </source>
</evidence>
<dbReference type="Pfam" id="PF00150">
    <property type="entry name" value="Cellulase"/>
    <property type="match status" value="1"/>
</dbReference>
<sequence>MNTKQLVLLLLLGASVVLAQDSDTPEQSYPHCRSQKLGYSMPPRGTPPPPLKLVGHRLVNARNNKVVSLRGLNWFGFNVGMGMVDGLWAGGTAAATDFALITYQLRLLGYNAVRLPFTWKDLNMDPRSFDKDCSPVTIDWLRRRLISPHVVDKYANRPLPGNVAPVKNTKAGYCNTYLPQSSGWDRLLYATQTFISQGMYVVLDYQPMGLEQHAYDLNLFVDTWAQLWRQVSCLPNFQRDLANRVFVDVMNEPDSMNIRWEARDGRPGAQQLYLGVADALWALSPAKVLFMFEGTGQNMFGLNWGNGFITDYNIINSRGLSDPNPFFATLVRKPYADKSVITPHVYPPSITMATFLGTSLWEQCRVSFGYLQSEGYCSPERCTRFPIVIGEVGSAFETATDKQWLQDFADFVNAEGGAKAYNTIPVNGWLWWAYNENSGDTGGIVHNRWQDLHWEKINWMIARMGLRPWYLR</sequence>
<dbReference type="SUPFAM" id="SSF51445">
    <property type="entry name" value="(Trans)glycosidases"/>
    <property type="match status" value="1"/>
</dbReference>
<keyword evidence="4" id="KW-0119">Carbohydrate metabolism</keyword>
<organism evidence="11 12">
    <name type="scientific">Tetradesmus obliquus</name>
    <name type="common">Green alga</name>
    <name type="synonym">Acutodesmus obliquus</name>
    <dbReference type="NCBI Taxonomy" id="3088"/>
    <lineage>
        <taxon>Eukaryota</taxon>
        <taxon>Viridiplantae</taxon>
        <taxon>Chlorophyta</taxon>
        <taxon>core chlorophytes</taxon>
        <taxon>Chlorophyceae</taxon>
        <taxon>CS clade</taxon>
        <taxon>Sphaeropleales</taxon>
        <taxon>Scenedesmaceae</taxon>
        <taxon>Tetradesmus</taxon>
    </lineage>
</organism>
<keyword evidence="3" id="KW-0136">Cellulose degradation</keyword>
<evidence type="ECO:0000313" key="11">
    <source>
        <dbReference type="EMBL" id="SZX74144.1"/>
    </source>
</evidence>
<evidence type="ECO:0000256" key="4">
    <source>
        <dbReference type="ARBA" id="ARBA00023277"/>
    </source>
</evidence>
<evidence type="ECO:0000256" key="6">
    <source>
        <dbReference type="ARBA" id="ARBA00023326"/>
    </source>
</evidence>
<evidence type="ECO:0000256" key="2">
    <source>
        <dbReference type="ARBA" id="ARBA00022801"/>
    </source>
</evidence>
<dbReference type="GO" id="GO:0004553">
    <property type="term" value="F:hydrolase activity, hydrolyzing O-glycosyl compounds"/>
    <property type="evidence" value="ECO:0007669"/>
    <property type="project" value="InterPro"/>
</dbReference>
<evidence type="ECO:0000259" key="10">
    <source>
        <dbReference type="Pfam" id="PF00150"/>
    </source>
</evidence>
<keyword evidence="9" id="KW-0732">Signal</keyword>
<keyword evidence="6" id="KW-0624">Polysaccharide degradation</keyword>
<evidence type="ECO:0000256" key="8">
    <source>
        <dbReference type="SAM" id="MobiDB-lite"/>
    </source>
</evidence>
<evidence type="ECO:0000256" key="7">
    <source>
        <dbReference type="RuleBase" id="RU361153"/>
    </source>
</evidence>
<gene>
    <name evidence="11" type="ORF">BQ4739_LOCUS14391</name>
</gene>
<name>A0A383WAV9_TETOB</name>
<evidence type="ECO:0000313" key="12">
    <source>
        <dbReference type="Proteomes" id="UP000256970"/>
    </source>
</evidence>
<evidence type="ECO:0000256" key="3">
    <source>
        <dbReference type="ARBA" id="ARBA00023001"/>
    </source>
</evidence>
<feature type="chain" id="PRO_5016616153" description="Glycoside hydrolase family 5 domain-containing protein" evidence="9">
    <location>
        <begin position="20"/>
        <end position="472"/>
    </location>
</feature>
<comment type="similarity">
    <text evidence="1 7">Belongs to the glycosyl hydrolase 5 (cellulase A) family.</text>
</comment>
<keyword evidence="12" id="KW-1185">Reference proteome</keyword>
<dbReference type="InterPro" id="IPR001547">
    <property type="entry name" value="Glyco_hydro_5"/>
</dbReference>
<dbReference type="AlphaFoldDB" id="A0A383WAV9"/>
<protein>
    <recommendedName>
        <fullName evidence="10">Glycoside hydrolase family 5 domain-containing protein</fullName>
    </recommendedName>
</protein>
<keyword evidence="2 7" id="KW-0378">Hydrolase</keyword>
<feature type="region of interest" description="Disordered" evidence="8">
    <location>
        <begin position="24"/>
        <end position="45"/>
    </location>
</feature>
<dbReference type="Gene3D" id="3.20.20.80">
    <property type="entry name" value="Glycosidases"/>
    <property type="match status" value="1"/>
</dbReference>
<proteinExistence type="inferred from homology"/>
<accession>A0A383WAV9</accession>
<dbReference type="GO" id="GO:0030245">
    <property type="term" value="P:cellulose catabolic process"/>
    <property type="evidence" value="ECO:0007669"/>
    <property type="project" value="UniProtKB-KW"/>
</dbReference>
<dbReference type="InterPro" id="IPR017853">
    <property type="entry name" value="GH"/>
</dbReference>
<feature type="domain" description="Glycoside hydrolase family 5" evidence="10">
    <location>
        <begin position="176"/>
        <end position="434"/>
    </location>
</feature>
<reference evidence="11 12" key="1">
    <citation type="submission" date="2016-10" db="EMBL/GenBank/DDBJ databases">
        <authorList>
            <person name="Cai Z."/>
        </authorList>
    </citation>
    <scope>NUCLEOTIDE SEQUENCE [LARGE SCALE GENOMIC DNA]</scope>
</reference>
<evidence type="ECO:0000256" key="5">
    <source>
        <dbReference type="ARBA" id="ARBA00023295"/>
    </source>
</evidence>
<dbReference type="PANTHER" id="PTHR35923:SF2">
    <property type="entry name" value="ENDOGLUCANASE"/>
    <property type="match status" value="1"/>
</dbReference>